<dbReference type="PANTHER" id="PTHR46060:SF1">
    <property type="entry name" value="MARINER MOS1 TRANSPOSASE-LIKE PROTEIN"/>
    <property type="match status" value="1"/>
</dbReference>
<gene>
    <name evidence="1" type="primary">B7P43_G01287</name>
    <name evidence="1" type="ORF">NPIL_601661</name>
</gene>
<accession>A0A8X6NIY1</accession>
<dbReference type="AlphaFoldDB" id="A0A8X6NIY1"/>
<evidence type="ECO:0000313" key="1">
    <source>
        <dbReference type="EMBL" id="GFT17524.1"/>
    </source>
</evidence>
<dbReference type="InterPro" id="IPR052709">
    <property type="entry name" value="Transposase-MT_Hybrid"/>
</dbReference>
<protein>
    <submittedName>
        <fullName evidence="1">HTH_48 domain-containing protein</fullName>
    </submittedName>
</protein>
<dbReference type="Gene3D" id="3.30.420.10">
    <property type="entry name" value="Ribonuclease H-like superfamily/Ribonuclease H"/>
    <property type="match status" value="1"/>
</dbReference>
<proteinExistence type="predicted"/>
<organism evidence="1 2">
    <name type="scientific">Nephila pilipes</name>
    <name type="common">Giant wood spider</name>
    <name type="synonym">Nephila maculata</name>
    <dbReference type="NCBI Taxonomy" id="299642"/>
    <lineage>
        <taxon>Eukaryota</taxon>
        <taxon>Metazoa</taxon>
        <taxon>Ecdysozoa</taxon>
        <taxon>Arthropoda</taxon>
        <taxon>Chelicerata</taxon>
        <taxon>Arachnida</taxon>
        <taxon>Araneae</taxon>
        <taxon>Araneomorphae</taxon>
        <taxon>Entelegynae</taxon>
        <taxon>Araneoidea</taxon>
        <taxon>Nephilidae</taxon>
        <taxon>Nephila</taxon>
    </lineage>
</organism>
<evidence type="ECO:0000313" key="2">
    <source>
        <dbReference type="Proteomes" id="UP000887013"/>
    </source>
</evidence>
<dbReference type="Proteomes" id="UP000887013">
    <property type="component" value="Unassembled WGS sequence"/>
</dbReference>
<name>A0A8X6NIY1_NEPPI</name>
<dbReference type="GO" id="GO:0003676">
    <property type="term" value="F:nucleic acid binding"/>
    <property type="evidence" value="ECO:0007669"/>
    <property type="project" value="InterPro"/>
</dbReference>
<dbReference type="PANTHER" id="PTHR46060">
    <property type="entry name" value="MARINER MOS1 TRANSPOSASE-LIKE PROTEIN"/>
    <property type="match status" value="1"/>
</dbReference>
<sequence length="220" mass="24820">MDKCYSRKFEAMHNSYILDPSKETYASDVFLRIEEGFVKLFLLATKSRTALLRGDGSTSVENEQRCGRLQTARSAANVERVRNLVMADRRLTVQEIAEEVGMSKDSALAILREDLNMNRVAAKFVPKLLSPEQKDLRFDIAQDLLDTAKTEPRFLNTMITGDGSWVYGTTQKQKDSGRNGGIPVLQGRRKRGRFRSKIKDISLVNETQSASNATKIQKNI</sequence>
<comment type="caution">
    <text evidence="1">The sequence shown here is derived from an EMBL/GenBank/DDBJ whole genome shotgun (WGS) entry which is preliminary data.</text>
</comment>
<dbReference type="OrthoDB" id="6428446at2759"/>
<dbReference type="InterPro" id="IPR036397">
    <property type="entry name" value="RNaseH_sf"/>
</dbReference>
<keyword evidence="2" id="KW-1185">Reference proteome</keyword>
<dbReference type="EMBL" id="BMAW01010143">
    <property type="protein sequence ID" value="GFT17524.1"/>
    <property type="molecule type" value="Genomic_DNA"/>
</dbReference>
<reference evidence="1" key="1">
    <citation type="submission" date="2020-08" db="EMBL/GenBank/DDBJ databases">
        <title>Multicomponent nature underlies the extraordinary mechanical properties of spider dragline silk.</title>
        <authorList>
            <person name="Kono N."/>
            <person name="Nakamura H."/>
            <person name="Mori M."/>
            <person name="Yoshida Y."/>
            <person name="Ohtoshi R."/>
            <person name="Malay A.D."/>
            <person name="Moran D.A.P."/>
            <person name="Tomita M."/>
            <person name="Numata K."/>
            <person name="Arakawa K."/>
        </authorList>
    </citation>
    <scope>NUCLEOTIDE SEQUENCE</scope>
</reference>